<feature type="region of interest" description="Disordered" evidence="1">
    <location>
        <begin position="1"/>
        <end position="239"/>
    </location>
</feature>
<feature type="compositionally biased region" description="Basic and acidic residues" evidence="1">
    <location>
        <begin position="150"/>
        <end position="162"/>
    </location>
</feature>
<gene>
    <name evidence="2" type="ORF">THAOC_27523</name>
</gene>
<protein>
    <submittedName>
        <fullName evidence="2">Uncharacterized protein</fullName>
    </submittedName>
</protein>
<accession>K0RIP3</accession>
<keyword evidence="3" id="KW-1185">Reference proteome</keyword>
<dbReference type="Proteomes" id="UP000266841">
    <property type="component" value="Unassembled WGS sequence"/>
</dbReference>
<comment type="caution">
    <text evidence="2">The sequence shown here is derived from an EMBL/GenBank/DDBJ whole genome shotgun (WGS) entry which is preliminary data.</text>
</comment>
<organism evidence="2 3">
    <name type="scientific">Thalassiosira oceanica</name>
    <name type="common">Marine diatom</name>
    <dbReference type="NCBI Taxonomy" id="159749"/>
    <lineage>
        <taxon>Eukaryota</taxon>
        <taxon>Sar</taxon>
        <taxon>Stramenopiles</taxon>
        <taxon>Ochrophyta</taxon>
        <taxon>Bacillariophyta</taxon>
        <taxon>Coscinodiscophyceae</taxon>
        <taxon>Thalassiosirophycidae</taxon>
        <taxon>Thalassiosirales</taxon>
        <taxon>Thalassiosiraceae</taxon>
        <taxon>Thalassiosira</taxon>
    </lineage>
</organism>
<proteinExistence type="predicted"/>
<evidence type="ECO:0000313" key="2">
    <source>
        <dbReference type="EMBL" id="EJK53100.1"/>
    </source>
</evidence>
<dbReference type="EMBL" id="AGNL01038497">
    <property type="protein sequence ID" value="EJK53100.1"/>
    <property type="molecule type" value="Genomic_DNA"/>
</dbReference>
<feature type="compositionally biased region" description="Basic and acidic residues" evidence="1">
    <location>
        <begin position="66"/>
        <end position="128"/>
    </location>
</feature>
<evidence type="ECO:0000313" key="3">
    <source>
        <dbReference type="Proteomes" id="UP000266841"/>
    </source>
</evidence>
<dbReference type="AlphaFoldDB" id="K0RIP3"/>
<evidence type="ECO:0000256" key="1">
    <source>
        <dbReference type="SAM" id="MobiDB-lite"/>
    </source>
</evidence>
<sequence length="239" mass="26688">MPVHAARNKRLEPQEAAPSIIGGRRRCHVPRSVRPRRPRGREGHAVRPPPGAAGVVTPLRGRPPPRRAEEGRVGARRGDKLEHRRGADRPERDHLQPHPRRDGRAAGVRGADEVSDRRLPEVRGECGRVGRGRGRRRRRRVGPLLRVPRGRADVEASGEGKDVGQGGRHDRRHQEEIRRLQGGEHAHHKHVREGGQGAQDYRRQADRRGLQGGRGALEVKRARPGSPPTSLLAWHEHLA</sequence>
<reference evidence="2 3" key="1">
    <citation type="journal article" date="2012" name="Genome Biol.">
        <title>Genome and low-iron response of an oceanic diatom adapted to chronic iron limitation.</title>
        <authorList>
            <person name="Lommer M."/>
            <person name="Specht M."/>
            <person name="Roy A.S."/>
            <person name="Kraemer L."/>
            <person name="Andreson R."/>
            <person name="Gutowska M.A."/>
            <person name="Wolf J."/>
            <person name="Bergner S.V."/>
            <person name="Schilhabel M.B."/>
            <person name="Klostermeier U.C."/>
            <person name="Beiko R.G."/>
            <person name="Rosenstiel P."/>
            <person name="Hippler M."/>
            <person name="Laroche J."/>
        </authorList>
    </citation>
    <scope>NUCLEOTIDE SEQUENCE [LARGE SCALE GENOMIC DNA]</scope>
    <source>
        <strain evidence="2 3">CCMP1005</strain>
    </source>
</reference>
<feature type="compositionally biased region" description="Basic residues" evidence="1">
    <location>
        <begin position="23"/>
        <end position="39"/>
    </location>
</feature>
<feature type="compositionally biased region" description="Basic residues" evidence="1">
    <location>
        <begin position="130"/>
        <end position="141"/>
    </location>
</feature>
<name>K0RIP3_THAOC</name>
<feature type="compositionally biased region" description="Basic and acidic residues" evidence="1">
    <location>
        <begin position="172"/>
        <end position="185"/>
    </location>
</feature>
<feature type="compositionally biased region" description="Basic and acidic residues" evidence="1">
    <location>
        <begin position="200"/>
        <end position="209"/>
    </location>
</feature>